<sequence length="111" mass="12853">MDGWMDGRKHGFLIGGSVLNDVRKYSNIPGLQMFPDSERLSLYHSDQRSFYWIRPVPSQRSIWNVSHHLLRQSEPDPVGGALVSMQPWLPPLRVHGNPRIRGWFLMAEMRG</sequence>
<keyword evidence="2" id="KW-1185">Reference proteome</keyword>
<organism evidence="1 2">
    <name type="scientific">Ameca splendens</name>
    <dbReference type="NCBI Taxonomy" id="208324"/>
    <lineage>
        <taxon>Eukaryota</taxon>
        <taxon>Metazoa</taxon>
        <taxon>Chordata</taxon>
        <taxon>Craniata</taxon>
        <taxon>Vertebrata</taxon>
        <taxon>Euteleostomi</taxon>
        <taxon>Actinopterygii</taxon>
        <taxon>Neopterygii</taxon>
        <taxon>Teleostei</taxon>
        <taxon>Neoteleostei</taxon>
        <taxon>Acanthomorphata</taxon>
        <taxon>Ovalentaria</taxon>
        <taxon>Atherinomorphae</taxon>
        <taxon>Cyprinodontiformes</taxon>
        <taxon>Goodeidae</taxon>
        <taxon>Ameca</taxon>
    </lineage>
</organism>
<accession>A0ABV1AF37</accession>
<dbReference type="Proteomes" id="UP001469553">
    <property type="component" value="Unassembled WGS sequence"/>
</dbReference>
<comment type="caution">
    <text evidence="1">The sequence shown here is derived from an EMBL/GenBank/DDBJ whole genome shotgun (WGS) entry which is preliminary data.</text>
</comment>
<evidence type="ECO:0000313" key="2">
    <source>
        <dbReference type="Proteomes" id="UP001469553"/>
    </source>
</evidence>
<name>A0ABV1AF37_9TELE</name>
<dbReference type="EMBL" id="JAHRIP010090171">
    <property type="protein sequence ID" value="MEQ2316774.1"/>
    <property type="molecule type" value="Genomic_DNA"/>
</dbReference>
<reference evidence="1 2" key="1">
    <citation type="submission" date="2021-06" db="EMBL/GenBank/DDBJ databases">
        <authorList>
            <person name="Palmer J.M."/>
        </authorList>
    </citation>
    <scope>NUCLEOTIDE SEQUENCE [LARGE SCALE GENOMIC DNA]</scope>
    <source>
        <strain evidence="1 2">AS_MEX2019</strain>
        <tissue evidence="1">Muscle</tissue>
    </source>
</reference>
<proteinExistence type="predicted"/>
<evidence type="ECO:0000313" key="1">
    <source>
        <dbReference type="EMBL" id="MEQ2316774.1"/>
    </source>
</evidence>
<protein>
    <submittedName>
        <fullName evidence="1">Uncharacterized protein</fullName>
    </submittedName>
</protein>
<gene>
    <name evidence="1" type="ORF">AMECASPLE_035981</name>
</gene>